<keyword evidence="10 13" id="KW-1015">Disulfide bond</keyword>
<evidence type="ECO:0000256" key="11">
    <source>
        <dbReference type="ARBA" id="ARBA00023180"/>
    </source>
</evidence>
<keyword evidence="12 13" id="KW-0464">Manganese</keyword>
<keyword evidence="7 13" id="KW-1133">Transmembrane helix</keyword>
<evidence type="ECO:0000256" key="4">
    <source>
        <dbReference type="ARBA" id="ARBA00022692"/>
    </source>
</evidence>
<evidence type="ECO:0000256" key="8">
    <source>
        <dbReference type="ARBA" id="ARBA00023034"/>
    </source>
</evidence>
<dbReference type="UniPathway" id="UPA00378"/>
<comment type="subcellular location">
    <subcellularLocation>
        <location evidence="2 13">Golgi apparatus membrane</location>
        <topology evidence="2 13">Single-pass type II membrane protein</topology>
    </subcellularLocation>
</comment>
<dbReference type="PROSITE" id="PS50231">
    <property type="entry name" value="RICIN_B_LECTIN"/>
    <property type="match status" value="1"/>
</dbReference>
<dbReference type="SUPFAM" id="SSF53448">
    <property type="entry name" value="Nucleotide-diphospho-sugar transferases"/>
    <property type="match status" value="1"/>
</dbReference>
<dbReference type="AlphaFoldDB" id="A0A7I8VB90"/>
<dbReference type="GO" id="GO:0006493">
    <property type="term" value="P:protein O-linked glycosylation"/>
    <property type="evidence" value="ECO:0007669"/>
    <property type="project" value="TreeGrafter"/>
</dbReference>
<dbReference type="SUPFAM" id="SSF50370">
    <property type="entry name" value="Ricin B-like lectins"/>
    <property type="match status" value="1"/>
</dbReference>
<keyword evidence="6" id="KW-0735">Signal-anchor</keyword>
<feature type="transmembrane region" description="Helical" evidence="13">
    <location>
        <begin position="12"/>
        <end position="33"/>
    </location>
</feature>
<dbReference type="PANTHER" id="PTHR11675">
    <property type="entry name" value="N-ACETYLGALACTOSAMINYLTRANSFERASE"/>
    <property type="match status" value="1"/>
</dbReference>
<dbReference type="InterPro" id="IPR045885">
    <property type="entry name" value="GalNAc-T"/>
</dbReference>
<gene>
    <name evidence="15" type="ORF">DGYR_LOCUS2174</name>
</gene>
<dbReference type="CDD" id="cd02510">
    <property type="entry name" value="pp-GalNAc-T"/>
    <property type="match status" value="1"/>
</dbReference>
<dbReference type="InterPro" id="IPR001173">
    <property type="entry name" value="Glyco_trans_2-like"/>
</dbReference>
<comment type="similarity">
    <text evidence="3 13">Belongs to the glycosyltransferase 2 family. GalNAc-T subfamily.</text>
</comment>
<proteinExistence type="inferred from homology"/>
<feature type="domain" description="Ricin B lectin" evidence="14">
    <location>
        <begin position="447"/>
        <end position="575"/>
    </location>
</feature>
<evidence type="ECO:0000256" key="6">
    <source>
        <dbReference type="ARBA" id="ARBA00022968"/>
    </source>
</evidence>
<dbReference type="EMBL" id="CAJFCJ010000003">
    <property type="protein sequence ID" value="CAD5113136.1"/>
    <property type="molecule type" value="Genomic_DNA"/>
</dbReference>
<evidence type="ECO:0000313" key="16">
    <source>
        <dbReference type="Proteomes" id="UP000549394"/>
    </source>
</evidence>
<evidence type="ECO:0000256" key="13">
    <source>
        <dbReference type="RuleBase" id="RU361242"/>
    </source>
</evidence>
<dbReference type="InterPro" id="IPR035992">
    <property type="entry name" value="Ricin_B-like_lectins"/>
</dbReference>
<dbReference type="GO" id="GO:0004653">
    <property type="term" value="F:polypeptide N-acetylgalactosaminyltransferase activity"/>
    <property type="evidence" value="ECO:0007669"/>
    <property type="project" value="TreeGrafter"/>
</dbReference>
<protein>
    <recommendedName>
        <fullName evidence="13">Polypeptide N-acetylgalactosaminyltransferase</fullName>
        <ecNumber evidence="13">2.4.1.-</ecNumber>
    </recommendedName>
    <alternativeName>
        <fullName evidence="13">Protein-UDP acetylgalactosaminyltransferase</fullName>
    </alternativeName>
</protein>
<keyword evidence="9 13" id="KW-0472">Membrane</keyword>
<keyword evidence="16" id="KW-1185">Reference proteome</keyword>
<dbReference type="Proteomes" id="UP000549394">
    <property type="component" value="Unassembled WGS sequence"/>
</dbReference>
<dbReference type="GO" id="GO:0008593">
    <property type="term" value="P:regulation of Notch signaling pathway"/>
    <property type="evidence" value="ECO:0007669"/>
    <property type="project" value="TreeGrafter"/>
</dbReference>
<sequence length="575" mass="67132">MRLVFLNRMRRLRCLIILFVILIPCSFILYHHLVNIEVSIKTNKADLANSAIKSTRENYEESNQIKVSRIFSDSDTRVLIGGYRKYMFNHLISSRLNKTREVPDTRNPLCSGKNYYKRSYVDVSIIVCFYNEEFYALTRTINSIIHRSPSLIREILLVDDSSNFPDLQERLDKFIHTNFNIVRLIRLKRREGLIRCRIKGADEATGTVLVFLDSHCEVNKGWLEPLIDHVMQNESNIAVPVIDIIDADTLLYKASPLVRGGFSWRMSFIWDNIPAYYIKSDNDQIKPIRSPTMAGGLFAIQRKYFNYLGKYDDKMIIWGGENLEISFRTWMCGGSIHIIPCSRIGHLFRSRRPYRSPRNSLLKNSVRVAQVWLDEYKQYFFNVEPKATAILSDVGDLGERINLRKNLKCRSFKWFLENVYPEKSLPNSGRGEFTNFFTQPLETSAVKYHGYLMHVETGEYCNTPQGKFKKGIKMILRKSSDMKWISNLNYEVKVEDSSFCVDVHSSFDEGHQWMQLSLCHNSLSSQTWIYDNAKKWLYNMAYGKCASIAASEDNITRLRLEKCDENIKRQQFEFT</sequence>
<keyword evidence="11" id="KW-0325">Glycoprotein</keyword>
<evidence type="ECO:0000256" key="10">
    <source>
        <dbReference type="ARBA" id="ARBA00023157"/>
    </source>
</evidence>
<evidence type="ECO:0000256" key="5">
    <source>
        <dbReference type="ARBA" id="ARBA00022734"/>
    </source>
</evidence>
<evidence type="ECO:0000256" key="3">
    <source>
        <dbReference type="ARBA" id="ARBA00005680"/>
    </source>
</evidence>
<name>A0A7I8VB90_9ANNE</name>
<evidence type="ECO:0000256" key="7">
    <source>
        <dbReference type="ARBA" id="ARBA00022989"/>
    </source>
</evidence>
<dbReference type="Gene3D" id="3.90.550.10">
    <property type="entry name" value="Spore Coat Polysaccharide Biosynthesis Protein SpsA, Chain A"/>
    <property type="match status" value="1"/>
</dbReference>
<dbReference type="OrthoDB" id="5988548at2759"/>
<evidence type="ECO:0000256" key="12">
    <source>
        <dbReference type="ARBA" id="ARBA00023211"/>
    </source>
</evidence>
<reference evidence="15 16" key="1">
    <citation type="submission" date="2020-08" db="EMBL/GenBank/DDBJ databases">
        <authorList>
            <person name="Hejnol A."/>
        </authorList>
    </citation>
    <scope>NUCLEOTIDE SEQUENCE [LARGE SCALE GENOMIC DNA]</scope>
</reference>
<accession>A0A7I8VB90</accession>
<dbReference type="InterPro" id="IPR029044">
    <property type="entry name" value="Nucleotide-diphossugar_trans"/>
</dbReference>
<dbReference type="GO" id="GO:0005112">
    <property type="term" value="F:Notch binding"/>
    <property type="evidence" value="ECO:0007669"/>
    <property type="project" value="TreeGrafter"/>
</dbReference>
<keyword evidence="4 13" id="KW-0812">Transmembrane</keyword>
<organism evidence="15 16">
    <name type="scientific">Dimorphilus gyrociliatus</name>
    <dbReference type="NCBI Taxonomy" id="2664684"/>
    <lineage>
        <taxon>Eukaryota</taxon>
        <taxon>Metazoa</taxon>
        <taxon>Spiralia</taxon>
        <taxon>Lophotrochozoa</taxon>
        <taxon>Annelida</taxon>
        <taxon>Polychaeta</taxon>
        <taxon>Polychaeta incertae sedis</taxon>
        <taxon>Dinophilidae</taxon>
        <taxon>Dimorphilus</taxon>
    </lineage>
</organism>
<comment type="pathway">
    <text evidence="13">Protein modification; protein glycosylation.</text>
</comment>
<keyword evidence="5 13" id="KW-0430">Lectin</keyword>
<keyword evidence="8 13" id="KW-0333">Golgi apparatus</keyword>
<comment type="cofactor">
    <cofactor evidence="1 13">
        <name>Mn(2+)</name>
        <dbReference type="ChEBI" id="CHEBI:29035"/>
    </cofactor>
</comment>
<dbReference type="Gene3D" id="2.80.10.50">
    <property type="match status" value="1"/>
</dbReference>
<dbReference type="GO" id="GO:0030246">
    <property type="term" value="F:carbohydrate binding"/>
    <property type="evidence" value="ECO:0007669"/>
    <property type="project" value="UniProtKB-KW"/>
</dbReference>
<dbReference type="Pfam" id="PF00652">
    <property type="entry name" value="Ricin_B_lectin"/>
    <property type="match status" value="1"/>
</dbReference>
<comment type="caution">
    <text evidence="15">The sequence shown here is derived from an EMBL/GenBank/DDBJ whole genome shotgun (WGS) entry which is preliminary data.</text>
</comment>
<dbReference type="InterPro" id="IPR000772">
    <property type="entry name" value="Ricin_B_lectin"/>
</dbReference>
<evidence type="ECO:0000256" key="2">
    <source>
        <dbReference type="ARBA" id="ARBA00004323"/>
    </source>
</evidence>
<keyword evidence="13" id="KW-0808">Transferase</keyword>
<dbReference type="GO" id="GO:0000139">
    <property type="term" value="C:Golgi membrane"/>
    <property type="evidence" value="ECO:0007669"/>
    <property type="project" value="UniProtKB-SubCell"/>
</dbReference>
<evidence type="ECO:0000256" key="9">
    <source>
        <dbReference type="ARBA" id="ARBA00023136"/>
    </source>
</evidence>
<evidence type="ECO:0000256" key="1">
    <source>
        <dbReference type="ARBA" id="ARBA00001936"/>
    </source>
</evidence>
<evidence type="ECO:0000313" key="15">
    <source>
        <dbReference type="EMBL" id="CAD5113136.1"/>
    </source>
</evidence>
<dbReference type="Pfam" id="PF00535">
    <property type="entry name" value="Glycos_transf_2"/>
    <property type="match status" value="1"/>
</dbReference>
<evidence type="ECO:0000259" key="14">
    <source>
        <dbReference type="SMART" id="SM00458"/>
    </source>
</evidence>
<dbReference type="PANTHER" id="PTHR11675:SF63">
    <property type="entry name" value="POLYPEPTIDE N-ACETYLGALACTOSAMINYLTRANSFERASE"/>
    <property type="match status" value="1"/>
</dbReference>
<dbReference type="SMART" id="SM00458">
    <property type="entry name" value="RICIN"/>
    <property type="match status" value="1"/>
</dbReference>
<dbReference type="EC" id="2.4.1.-" evidence="13"/>
<dbReference type="FunFam" id="3.90.550.10:FF:000053">
    <property type="entry name" value="Polypeptide N-acetylgalactosaminyltransferase"/>
    <property type="match status" value="1"/>
</dbReference>
<keyword evidence="13" id="KW-0328">Glycosyltransferase</keyword>